<evidence type="ECO:0000259" key="8">
    <source>
        <dbReference type="Pfam" id="PF02770"/>
    </source>
</evidence>
<dbReference type="InterPro" id="IPR009075">
    <property type="entry name" value="AcylCo_DH/oxidase_C"/>
</dbReference>
<keyword evidence="3 6" id="KW-0285">Flavoprotein</keyword>
<dbReference type="GO" id="GO:0042758">
    <property type="term" value="P:long-chain fatty acid catabolic process"/>
    <property type="evidence" value="ECO:0007669"/>
    <property type="project" value="TreeGrafter"/>
</dbReference>
<feature type="non-terminal residue" evidence="9">
    <location>
        <position position="1"/>
    </location>
</feature>
<dbReference type="Pfam" id="PF00441">
    <property type="entry name" value="Acyl-CoA_dh_1"/>
    <property type="match status" value="1"/>
</dbReference>
<gene>
    <name evidence="9" type="ORF">PHET_07834</name>
</gene>
<dbReference type="InterPro" id="IPR046373">
    <property type="entry name" value="Acyl-CoA_Oxase/DH_mid-dom_sf"/>
</dbReference>
<dbReference type="PROSITE" id="PS00073">
    <property type="entry name" value="ACYL_COA_DH_2"/>
    <property type="match status" value="1"/>
</dbReference>
<sequence>VICLCSAFSDLQGIKTNAKRDGDDWILNGSKVFITNGYLADVVIVVAVTDPAAKSPAHGISLFIVEAGMPGFSKGRKLKKMGFKAQDTAELFFEDVRLPAAQLLGTVNKGFFMLMKELPQERLLIASLSQSGAEFVFEETRQYVKARKAFGHTLSNLQTIQHRLAEMKTDLCVSRAFVDQCLEMLNEGRLDSETASMAKYWVSDLFNKIAYQGVQLHGGWGYMWEFPVCKAYVDARLQPIYGGANEIMKELIARSIFKS</sequence>
<proteinExistence type="inferred from homology"/>
<dbReference type="Pfam" id="PF02770">
    <property type="entry name" value="Acyl-CoA_dh_M"/>
    <property type="match status" value="1"/>
</dbReference>
<evidence type="ECO:0000256" key="3">
    <source>
        <dbReference type="ARBA" id="ARBA00022630"/>
    </source>
</evidence>
<dbReference type="EMBL" id="LUCH01004635">
    <property type="protein sequence ID" value="KAF5398791.1"/>
    <property type="molecule type" value="Genomic_DNA"/>
</dbReference>
<dbReference type="GO" id="GO:0019254">
    <property type="term" value="P:carnitine metabolic process, CoA-linked"/>
    <property type="evidence" value="ECO:0007669"/>
    <property type="project" value="TreeGrafter"/>
</dbReference>
<dbReference type="InterPro" id="IPR036250">
    <property type="entry name" value="AcylCo_DH-like_C"/>
</dbReference>
<dbReference type="OrthoDB" id="9988775at2759"/>
<dbReference type="PANTHER" id="PTHR48083">
    <property type="entry name" value="MEDIUM-CHAIN SPECIFIC ACYL-COA DEHYDROGENASE, MITOCHONDRIAL-RELATED"/>
    <property type="match status" value="1"/>
</dbReference>
<dbReference type="FunFam" id="2.40.110.10:FF:000002">
    <property type="entry name" value="Acyl-CoA dehydrogenase fadE12"/>
    <property type="match status" value="1"/>
</dbReference>
<evidence type="ECO:0000256" key="4">
    <source>
        <dbReference type="ARBA" id="ARBA00022827"/>
    </source>
</evidence>
<evidence type="ECO:0000313" key="9">
    <source>
        <dbReference type="EMBL" id="KAF5398791.1"/>
    </source>
</evidence>
<evidence type="ECO:0000256" key="1">
    <source>
        <dbReference type="ARBA" id="ARBA00001974"/>
    </source>
</evidence>
<dbReference type="Gene3D" id="2.40.110.10">
    <property type="entry name" value="Butyryl-CoA Dehydrogenase, subunit A, domain 2"/>
    <property type="match status" value="1"/>
</dbReference>
<dbReference type="InterPro" id="IPR006091">
    <property type="entry name" value="Acyl-CoA_Oxase/DH_mid-dom"/>
</dbReference>
<dbReference type="SUPFAM" id="SSF56645">
    <property type="entry name" value="Acyl-CoA dehydrogenase NM domain-like"/>
    <property type="match status" value="1"/>
</dbReference>
<keyword evidence="10" id="KW-1185">Reference proteome</keyword>
<protein>
    <submittedName>
        <fullName evidence="9">Long-chain specific acyl-CoA dehydrogenase</fullName>
    </submittedName>
</protein>
<dbReference type="AlphaFoldDB" id="A0A8J4T8D5"/>
<dbReference type="GO" id="GO:0033539">
    <property type="term" value="P:fatty acid beta-oxidation using acyl-CoA dehydrogenase"/>
    <property type="evidence" value="ECO:0007669"/>
    <property type="project" value="TreeGrafter"/>
</dbReference>
<dbReference type="PANTHER" id="PTHR48083:SF20">
    <property type="entry name" value="LONG-CHAIN SPECIFIC ACYL-COA DEHYDROGENASE, MITOCHONDRIAL"/>
    <property type="match status" value="1"/>
</dbReference>
<dbReference type="InterPro" id="IPR050741">
    <property type="entry name" value="Acyl-CoA_dehydrogenase"/>
</dbReference>
<comment type="similarity">
    <text evidence="2 6">Belongs to the acyl-CoA dehydrogenase family.</text>
</comment>
<evidence type="ECO:0000259" key="7">
    <source>
        <dbReference type="Pfam" id="PF00441"/>
    </source>
</evidence>
<feature type="domain" description="Acyl-CoA oxidase/dehydrogenase middle" evidence="8">
    <location>
        <begin position="9"/>
        <end position="96"/>
    </location>
</feature>
<dbReference type="FunFam" id="1.20.140.10:FF:000020">
    <property type="entry name" value="Long-chain specific acyl-CoA dehydrogenase, mitochondrial"/>
    <property type="match status" value="1"/>
</dbReference>
<name>A0A8J4T8D5_9TREM</name>
<dbReference type="Gene3D" id="1.20.140.10">
    <property type="entry name" value="Butyryl-CoA Dehydrogenase, subunit A, domain 3"/>
    <property type="match status" value="1"/>
</dbReference>
<evidence type="ECO:0000256" key="5">
    <source>
        <dbReference type="ARBA" id="ARBA00023002"/>
    </source>
</evidence>
<keyword evidence="4 6" id="KW-0274">FAD</keyword>
<evidence type="ECO:0000256" key="2">
    <source>
        <dbReference type="ARBA" id="ARBA00009347"/>
    </source>
</evidence>
<feature type="domain" description="Acyl-CoA dehydrogenase/oxidase C-terminal" evidence="7">
    <location>
        <begin position="108"/>
        <end position="256"/>
    </location>
</feature>
<dbReference type="Proteomes" id="UP000748531">
    <property type="component" value="Unassembled WGS sequence"/>
</dbReference>
<dbReference type="GO" id="GO:0050660">
    <property type="term" value="F:flavin adenine dinucleotide binding"/>
    <property type="evidence" value="ECO:0007669"/>
    <property type="project" value="TreeGrafter"/>
</dbReference>
<dbReference type="GO" id="GO:0005739">
    <property type="term" value="C:mitochondrion"/>
    <property type="evidence" value="ECO:0007669"/>
    <property type="project" value="TreeGrafter"/>
</dbReference>
<dbReference type="GO" id="GO:0004466">
    <property type="term" value="F:long-chain fatty acyl-CoA dehydrogenase activity"/>
    <property type="evidence" value="ECO:0007669"/>
    <property type="project" value="TreeGrafter"/>
</dbReference>
<keyword evidence="5 6" id="KW-0560">Oxidoreductase</keyword>
<organism evidence="9 10">
    <name type="scientific">Paragonimus heterotremus</name>
    <dbReference type="NCBI Taxonomy" id="100268"/>
    <lineage>
        <taxon>Eukaryota</taxon>
        <taxon>Metazoa</taxon>
        <taxon>Spiralia</taxon>
        <taxon>Lophotrochozoa</taxon>
        <taxon>Platyhelminthes</taxon>
        <taxon>Trematoda</taxon>
        <taxon>Digenea</taxon>
        <taxon>Plagiorchiida</taxon>
        <taxon>Troglotremata</taxon>
        <taxon>Troglotrematidae</taxon>
        <taxon>Paragonimus</taxon>
    </lineage>
</organism>
<evidence type="ECO:0000256" key="6">
    <source>
        <dbReference type="RuleBase" id="RU362125"/>
    </source>
</evidence>
<reference evidence="9" key="1">
    <citation type="submission" date="2019-05" db="EMBL/GenBank/DDBJ databases">
        <title>Annotation for the trematode Paragonimus heterotremus.</title>
        <authorList>
            <person name="Choi Y.-J."/>
        </authorList>
    </citation>
    <scope>NUCLEOTIDE SEQUENCE</scope>
    <source>
        <strain evidence="9">LC</strain>
    </source>
</reference>
<comment type="caution">
    <text evidence="9">The sequence shown here is derived from an EMBL/GenBank/DDBJ whole genome shotgun (WGS) entry which is preliminary data.</text>
</comment>
<dbReference type="InterPro" id="IPR006089">
    <property type="entry name" value="Acyl-CoA_DH_CS"/>
</dbReference>
<dbReference type="SUPFAM" id="SSF47203">
    <property type="entry name" value="Acyl-CoA dehydrogenase C-terminal domain-like"/>
    <property type="match status" value="1"/>
</dbReference>
<evidence type="ECO:0000313" key="10">
    <source>
        <dbReference type="Proteomes" id="UP000748531"/>
    </source>
</evidence>
<dbReference type="InterPro" id="IPR009100">
    <property type="entry name" value="AcylCoA_DH/oxidase_NM_dom_sf"/>
</dbReference>
<comment type="cofactor">
    <cofactor evidence="1 6">
        <name>FAD</name>
        <dbReference type="ChEBI" id="CHEBI:57692"/>
    </cofactor>
</comment>
<accession>A0A8J4T8D5</accession>